<evidence type="ECO:0000313" key="2">
    <source>
        <dbReference type="Proteomes" id="UP000007015"/>
    </source>
</evidence>
<protein>
    <submittedName>
        <fullName evidence="1">Uncharacterized protein</fullName>
    </submittedName>
</protein>
<dbReference type="SMR" id="B8B7M7"/>
<dbReference type="EMBL" id="CM000132">
    <property type="protein sequence ID" value="EEC81589.1"/>
    <property type="molecule type" value="Genomic_DNA"/>
</dbReference>
<keyword evidence="2" id="KW-1185">Reference proteome</keyword>
<reference evidence="1 2" key="1">
    <citation type="journal article" date="2005" name="PLoS Biol.">
        <title>The genomes of Oryza sativa: a history of duplications.</title>
        <authorList>
            <person name="Yu J."/>
            <person name="Wang J."/>
            <person name="Lin W."/>
            <person name="Li S."/>
            <person name="Li H."/>
            <person name="Zhou J."/>
            <person name="Ni P."/>
            <person name="Dong W."/>
            <person name="Hu S."/>
            <person name="Zeng C."/>
            <person name="Zhang J."/>
            <person name="Zhang Y."/>
            <person name="Li R."/>
            <person name="Xu Z."/>
            <person name="Li S."/>
            <person name="Li X."/>
            <person name="Zheng H."/>
            <person name="Cong L."/>
            <person name="Lin L."/>
            <person name="Yin J."/>
            <person name="Geng J."/>
            <person name="Li G."/>
            <person name="Shi J."/>
            <person name="Liu J."/>
            <person name="Lv H."/>
            <person name="Li J."/>
            <person name="Wang J."/>
            <person name="Deng Y."/>
            <person name="Ran L."/>
            <person name="Shi X."/>
            <person name="Wang X."/>
            <person name="Wu Q."/>
            <person name="Li C."/>
            <person name="Ren X."/>
            <person name="Wang J."/>
            <person name="Wang X."/>
            <person name="Li D."/>
            <person name="Liu D."/>
            <person name="Zhang X."/>
            <person name="Ji Z."/>
            <person name="Zhao W."/>
            <person name="Sun Y."/>
            <person name="Zhang Z."/>
            <person name="Bao J."/>
            <person name="Han Y."/>
            <person name="Dong L."/>
            <person name="Ji J."/>
            <person name="Chen P."/>
            <person name="Wu S."/>
            <person name="Liu J."/>
            <person name="Xiao Y."/>
            <person name="Bu D."/>
            <person name="Tan J."/>
            <person name="Yang L."/>
            <person name="Ye C."/>
            <person name="Zhang J."/>
            <person name="Xu J."/>
            <person name="Zhou Y."/>
            <person name="Yu Y."/>
            <person name="Zhang B."/>
            <person name="Zhuang S."/>
            <person name="Wei H."/>
            <person name="Liu B."/>
            <person name="Lei M."/>
            <person name="Yu H."/>
            <person name="Li Y."/>
            <person name="Xu H."/>
            <person name="Wei S."/>
            <person name="He X."/>
            <person name="Fang L."/>
            <person name="Zhang Z."/>
            <person name="Zhang Y."/>
            <person name="Huang X."/>
            <person name="Su Z."/>
            <person name="Tong W."/>
            <person name="Li J."/>
            <person name="Tong Z."/>
            <person name="Li S."/>
            <person name="Ye J."/>
            <person name="Wang L."/>
            <person name="Fang L."/>
            <person name="Lei T."/>
            <person name="Chen C."/>
            <person name="Chen H."/>
            <person name="Xu Z."/>
            <person name="Li H."/>
            <person name="Huang H."/>
            <person name="Zhang F."/>
            <person name="Xu H."/>
            <person name="Li N."/>
            <person name="Zhao C."/>
            <person name="Li S."/>
            <person name="Dong L."/>
            <person name="Huang Y."/>
            <person name="Li L."/>
            <person name="Xi Y."/>
            <person name="Qi Q."/>
            <person name="Li W."/>
            <person name="Zhang B."/>
            <person name="Hu W."/>
            <person name="Zhang Y."/>
            <person name="Tian X."/>
            <person name="Jiao Y."/>
            <person name="Liang X."/>
            <person name="Jin J."/>
            <person name="Gao L."/>
            <person name="Zheng W."/>
            <person name="Hao B."/>
            <person name="Liu S."/>
            <person name="Wang W."/>
            <person name="Yuan L."/>
            <person name="Cao M."/>
            <person name="McDermott J."/>
            <person name="Samudrala R."/>
            <person name="Wang J."/>
            <person name="Wong G.K."/>
            <person name="Yang H."/>
        </authorList>
    </citation>
    <scope>NUCLEOTIDE SEQUENCE [LARGE SCALE GENOMIC DNA]</scope>
    <source>
        <strain evidence="2">cv. 93-11</strain>
    </source>
</reference>
<dbReference type="Gramene" id="BGIOSGA024744-TA">
    <property type="protein sequence ID" value="BGIOSGA024744-PA"/>
    <property type="gene ID" value="BGIOSGA024744"/>
</dbReference>
<organism evidence="1 2">
    <name type="scientific">Oryza sativa subsp. indica</name>
    <name type="common">Rice</name>
    <dbReference type="NCBI Taxonomy" id="39946"/>
    <lineage>
        <taxon>Eukaryota</taxon>
        <taxon>Viridiplantae</taxon>
        <taxon>Streptophyta</taxon>
        <taxon>Embryophyta</taxon>
        <taxon>Tracheophyta</taxon>
        <taxon>Spermatophyta</taxon>
        <taxon>Magnoliopsida</taxon>
        <taxon>Liliopsida</taxon>
        <taxon>Poales</taxon>
        <taxon>Poaceae</taxon>
        <taxon>BOP clade</taxon>
        <taxon>Oryzoideae</taxon>
        <taxon>Oryzeae</taxon>
        <taxon>Oryzinae</taxon>
        <taxon>Oryza</taxon>
        <taxon>Oryza sativa</taxon>
    </lineage>
</organism>
<name>B8B7M7_ORYSI</name>
<accession>B8B7M7</accession>
<sequence length="195" mass="20491">MTNSRKASPLVRVDLADVNSGGATVFLVDVALVAAELDRRNADTRGGAPARPPMHCANPSVLDGHLVLDGGERDAGGLGDGMHASCSLPKPNVWTGRCMPLVRTNDGGTNASFELAAPACTTPVAAGRGAPPPATSAQLHLGRRRRRLEPLSPSTRPADREARTALQLLWPQPHDGGDVKGIAQVDQPEPVLRLW</sequence>
<gene>
    <name evidence="1" type="ORF">OsI_25056</name>
</gene>
<evidence type="ECO:0000313" key="1">
    <source>
        <dbReference type="EMBL" id="EEC81589.1"/>
    </source>
</evidence>
<dbReference type="HOGENOM" id="CLU_1398415_0_0_1"/>
<proteinExistence type="predicted"/>
<dbReference type="AlphaFoldDB" id="B8B7M7"/>
<dbReference type="Proteomes" id="UP000007015">
    <property type="component" value="Chromosome 7"/>
</dbReference>